<dbReference type="GO" id="GO:0003723">
    <property type="term" value="F:RNA binding"/>
    <property type="evidence" value="ECO:0007669"/>
    <property type="project" value="UniProtKB-KW"/>
</dbReference>
<keyword evidence="7 11" id="KW-0030">Aminoacyl-tRNA synthetase</keyword>
<organism evidence="13 14">
    <name type="scientific">Austropuccinia psidii MF-1</name>
    <dbReference type="NCBI Taxonomy" id="1389203"/>
    <lineage>
        <taxon>Eukaryota</taxon>
        <taxon>Fungi</taxon>
        <taxon>Dikarya</taxon>
        <taxon>Basidiomycota</taxon>
        <taxon>Pucciniomycotina</taxon>
        <taxon>Pucciniomycetes</taxon>
        <taxon>Pucciniales</taxon>
        <taxon>Sphaerophragmiaceae</taxon>
        <taxon>Austropuccinia</taxon>
    </lineage>
</organism>
<dbReference type="AlphaFoldDB" id="A0A9Q3GLF3"/>
<dbReference type="CDD" id="cd00165">
    <property type="entry name" value="S4"/>
    <property type="match status" value="1"/>
</dbReference>
<dbReference type="Pfam" id="PF22421">
    <property type="entry name" value="SYY_C-terminal"/>
    <property type="match status" value="1"/>
</dbReference>
<dbReference type="HAMAP" id="MF_02006">
    <property type="entry name" value="Tyr_tRNA_synth_type1"/>
    <property type="match status" value="1"/>
</dbReference>
<evidence type="ECO:0000256" key="6">
    <source>
        <dbReference type="ARBA" id="ARBA00022917"/>
    </source>
</evidence>
<sequence>MRTLANHPGLFNCLDPCGRLRLPRIGALRPNLRLSSHLPSHGIIRSASRQVNGDVVQELEDRGSIAQVTSRAIRQHLQDSRTVYLGIDPTAKSLHVGNLLPLVALLRFALKGHHTIVLLGGATGSVGDPSGRDSERVALSSSTLESNLSSISHQITRLISSSLAHAVGLQNADNHSSPSHCSPPAIKNNLEWTKDITLLDFLSSVGKKARISSMLARDSVKQRLESGTGISFTEFTYQLLQAHDFSELHLRYDCSVQIGGSDQYGNIMSGIELITRAQTLSSSGQNYSNSGSLHVAYGLTTPLLTTAKGEKFGKSAGNAIWLDPELTPPVDLYQAFLSIPDSEVLKYLKLLTFVSLKEIMNLSVENIHRDKREAQKRLAQEITLMIHGPDGLRKALLATKFLFPTINQSMEWGRCQLDDAFGNSPNRVMLTFDKVLNQRIENLAVASGLCKSKGEARTLLQNGAITLNHTTAYERQMVAEADLVDSHYILLMRGKTAYKLTSKVVRKTFQALSCPLCSRDAAVTEVSMYIRNQDFVQFTCKEEFVHHDDMLHISCR</sequence>
<evidence type="ECO:0000256" key="9">
    <source>
        <dbReference type="ARBA" id="ARBA00048248"/>
    </source>
</evidence>
<dbReference type="InterPro" id="IPR014729">
    <property type="entry name" value="Rossmann-like_a/b/a_fold"/>
</dbReference>
<dbReference type="InterPro" id="IPR036986">
    <property type="entry name" value="S4_RNA-bd_sf"/>
</dbReference>
<name>A0A9Q3GLF3_9BASI</name>
<dbReference type="Proteomes" id="UP000765509">
    <property type="component" value="Unassembled WGS sequence"/>
</dbReference>
<keyword evidence="2 11" id="KW-0436">Ligase</keyword>
<dbReference type="PRINTS" id="PR01040">
    <property type="entry name" value="TRNASYNTHTYR"/>
</dbReference>
<dbReference type="FunFam" id="1.10.240.10:FF:000001">
    <property type="entry name" value="Tyrosine--tRNA ligase"/>
    <property type="match status" value="1"/>
</dbReference>
<evidence type="ECO:0000313" key="13">
    <source>
        <dbReference type="EMBL" id="MBW0471279.1"/>
    </source>
</evidence>
<dbReference type="NCBIfam" id="TIGR00234">
    <property type="entry name" value="tyrS"/>
    <property type="match status" value="1"/>
</dbReference>
<accession>A0A9Q3GLF3</accession>
<dbReference type="PROSITE" id="PS00178">
    <property type="entry name" value="AA_TRNA_LIGASE_I"/>
    <property type="match status" value="1"/>
</dbReference>
<keyword evidence="3 11" id="KW-0547">Nucleotide-binding</keyword>
<evidence type="ECO:0000256" key="5">
    <source>
        <dbReference type="ARBA" id="ARBA00022884"/>
    </source>
</evidence>
<feature type="domain" description="Tyrosine--tRNA ligase SYY-like C-terminal" evidence="12">
    <location>
        <begin position="437"/>
        <end position="500"/>
    </location>
</feature>
<dbReference type="InterPro" id="IPR002305">
    <property type="entry name" value="aa-tRNA-synth_Ic"/>
</dbReference>
<dbReference type="InterPro" id="IPR001412">
    <property type="entry name" value="aa-tRNA-synth_I_CS"/>
</dbReference>
<evidence type="ECO:0000256" key="1">
    <source>
        <dbReference type="ARBA" id="ARBA00013160"/>
    </source>
</evidence>
<gene>
    <name evidence="13" type="ORF">O181_010994</name>
</gene>
<dbReference type="InterPro" id="IPR002307">
    <property type="entry name" value="Tyr-tRNA-ligase"/>
</dbReference>
<keyword evidence="6 11" id="KW-0648">Protein biosynthesis</keyword>
<dbReference type="GO" id="GO:0005524">
    <property type="term" value="F:ATP binding"/>
    <property type="evidence" value="ECO:0007669"/>
    <property type="project" value="UniProtKB-KW"/>
</dbReference>
<dbReference type="GO" id="GO:0004831">
    <property type="term" value="F:tyrosine-tRNA ligase activity"/>
    <property type="evidence" value="ECO:0007669"/>
    <property type="project" value="UniProtKB-EC"/>
</dbReference>
<dbReference type="GO" id="GO:0005739">
    <property type="term" value="C:mitochondrion"/>
    <property type="evidence" value="ECO:0007669"/>
    <property type="project" value="TreeGrafter"/>
</dbReference>
<dbReference type="InterPro" id="IPR024107">
    <property type="entry name" value="Tyr-tRNA-ligase_bac_1"/>
</dbReference>
<evidence type="ECO:0000256" key="3">
    <source>
        <dbReference type="ARBA" id="ARBA00022741"/>
    </source>
</evidence>
<keyword evidence="5 10" id="KW-0694">RNA-binding</keyword>
<dbReference type="SUPFAM" id="SSF52374">
    <property type="entry name" value="Nucleotidylyl transferase"/>
    <property type="match status" value="1"/>
</dbReference>
<dbReference type="SUPFAM" id="SSF55174">
    <property type="entry name" value="Alpha-L RNA-binding motif"/>
    <property type="match status" value="1"/>
</dbReference>
<protein>
    <recommendedName>
        <fullName evidence="1 11">Tyrosine--tRNA ligase</fullName>
        <ecNumber evidence="1 11">6.1.1.1</ecNumber>
    </recommendedName>
    <alternativeName>
        <fullName evidence="8 11">Tyrosyl-tRNA synthetase</fullName>
    </alternativeName>
</protein>
<dbReference type="EMBL" id="AVOT02002714">
    <property type="protein sequence ID" value="MBW0471279.1"/>
    <property type="molecule type" value="Genomic_DNA"/>
</dbReference>
<comment type="catalytic activity">
    <reaction evidence="9 11">
        <text>tRNA(Tyr) + L-tyrosine + ATP = L-tyrosyl-tRNA(Tyr) + AMP + diphosphate + H(+)</text>
        <dbReference type="Rhea" id="RHEA:10220"/>
        <dbReference type="Rhea" id="RHEA-COMP:9706"/>
        <dbReference type="Rhea" id="RHEA-COMP:9707"/>
        <dbReference type="ChEBI" id="CHEBI:15378"/>
        <dbReference type="ChEBI" id="CHEBI:30616"/>
        <dbReference type="ChEBI" id="CHEBI:33019"/>
        <dbReference type="ChEBI" id="CHEBI:58315"/>
        <dbReference type="ChEBI" id="CHEBI:78442"/>
        <dbReference type="ChEBI" id="CHEBI:78536"/>
        <dbReference type="ChEBI" id="CHEBI:456215"/>
        <dbReference type="EC" id="6.1.1.1"/>
    </reaction>
</comment>
<evidence type="ECO:0000313" key="14">
    <source>
        <dbReference type="Proteomes" id="UP000765509"/>
    </source>
</evidence>
<proteinExistence type="inferred from homology"/>
<keyword evidence="14" id="KW-1185">Reference proteome</keyword>
<dbReference type="CDD" id="cd00805">
    <property type="entry name" value="TyrRS_core"/>
    <property type="match status" value="1"/>
</dbReference>
<reference evidence="13" key="1">
    <citation type="submission" date="2021-03" db="EMBL/GenBank/DDBJ databases">
        <title>Draft genome sequence of rust myrtle Austropuccinia psidii MF-1, a brazilian biotype.</title>
        <authorList>
            <person name="Quecine M.C."/>
            <person name="Pachon D.M.R."/>
            <person name="Bonatelli M.L."/>
            <person name="Correr F.H."/>
            <person name="Franceschini L.M."/>
            <person name="Leite T.F."/>
            <person name="Margarido G.R.A."/>
            <person name="Almeida C.A."/>
            <person name="Ferrarezi J.A."/>
            <person name="Labate C.A."/>
        </authorList>
    </citation>
    <scope>NUCLEOTIDE SEQUENCE</scope>
    <source>
        <strain evidence="13">MF-1</strain>
    </source>
</reference>
<evidence type="ECO:0000256" key="10">
    <source>
        <dbReference type="PROSITE-ProRule" id="PRU00182"/>
    </source>
</evidence>
<dbReference type="Gene3D" id="1.10.240.10">
    <property type="entry name" value="Tyrosyl-Transfer RNA Synthetase"/>
    <property type="match status" value="1"/>
</dbReference>
<dbReference type="PANTHER" id="PTHR11766">
    <property type="entry name" value="TYROSYL-TRNA SYNTHETASE"/>
    <property type="match status" value="1"/>
</dbReference>
<dbReference type="InterPro" id="IPR024088">
    <property type="entry name" value="Tyr-tRNA-ligase_bac-type"/>
</dbReference>
<comment type="caution">
    <text evidence="13">The sequence shown here is derived from an EMBL/GenBank/DDBJ whole genome shotgun (WGS) entry which is preliminary data.</text>
</comment>
<dbReference type="GO" id="GO:0005829">
    <property type="term" value="C:cytosol"/>
    <property type="evidence" value="ECO:0007669"/>
    <property type="project" value="TreeGrafter"/>
</dbReference>
<evidence type="ECO:0000256" key="4">
    <source>
        <dbReference type="ARBA" id="ARBA00022840"/>
    </source>
</evidence>
<dbReference type="Gene3D" id="3.40.50.620">
    <property type="entry name" value="HUPs"/>
    <property type="match status" value="1"/>
</dbReference>
<evidence type="ECO:0000256" key="11">
    <source>
        <dbReference type="RuleBase" id="RU361234"/>
    </source>
</evidence>
<dbReference type="PANTHER" id="PTHR11766:SF0">
    <property type="entry name" value="TYROSINE--TRNA LIGASE, MITOCHONDRIAL"/>
    <property type="match status" value="1"/>
</dbReference>
<dbReference type="Gene3D" id="3.10.290.10">
    <property type="entry name" value="RNA-binding S4 domain"/>
    <property type="match status" value="1"/>
</dbReference>
<dbReference type="PROSITE" id="PS50889">
    <property type="entry name" value="S4"/>
    <property type="match status" value="1"/>
</dbReference>
<evidence type="ECO:0000256" key="2">
    <source>
        <dbReference type="ARBA" id="ARBA00022598"/>
    </source>
</evidence>
<dbReference type="InterPro" id="IPR054608">
    <property type="entry name" value="SYY-like_C"/>
</dbReference>
<comment type="similarity">
    <text evidence="11">Belongs to the class-I aminoacyl-tRNA synthetase family.</text>
</comment>
<dbReference type="EC" id="6.1.1.1" evidence="1 11"/>
<keyword evidence="4 11" id="KW-0067">ATP-binding</keyword>
<dbReference type="GO" id="GO:0006437">
    <property type="term" value="P:tyrosyl-tRNA aminoacylation"/>
    <property type="evidence" value="ECO:0007669"/>
    <property type="project" value="InterPro"/>
</dbReference>
<evidence type="ECO:0000259" key="12">
    <source>
        <dbReference type="Pfam" id="PF22421"/>
    </source>
</evidence>
<evidence type="ECO:0000256" key="7">
    <source>
        <dbReference type="ARBA" id="ARBA00023146"/>
    </source>
</evidence>
<evidence type="ECO:0000256" key="8">
    <source>
        <dbReference type="ARBA" id="ARBA00033323"/>
    </source>
</evidence>
<dbReference type="Pfam" id="PF00579">
    <property type="entry name" value="tRNA-synt_1b"/>
    <property type="match status" value="1"/>
</dbReference>
<dbReference type="OrthoDB" id="337870at2759"/>